<evidence type="ECO:0000313" key="1">
    <source>
        <dbReference type="EMBL" id="AWN44795.1"/>
    </source>
</evidence>
<dbReference type="OrthoDB" id="7997982at2"/>
<gene>
    <name evidence="1" type="ORF">DK389_25745</name>
</gene>
<dbReference type="AlphaFoldDB" id="A0A2U8WF04"/>
<dbReference type="Proteomes" id="UP000245926">
    <property type="component" value="Chromosome"/>
</dbReference>
<protein>
    <submittedName>
        <fullName evidence="1">Uncharacterized protein</fullName>
    </submittedName>
</protein>
<name>A0A2U8WF04_9HYPH</name>
<organism evidence="1 2">
    <name type="scientific">Methylobacterium durans</name>
    <dbReference type="NCBI Taxonomy" id="2202825"/>
    <lineage>
        <taxon>Bacteria</taxon>
        <taxon>Pseudomonadati</taxon>
        <taxon>Pseudomonadota</taxon>
        <taxon>Alphaproteobacteria</taxon>
        <taxon>Hyphomicrobiales</taxon>
        <taxon>Methylobacteriaceae</taxon>
        <taxon>Methylobacterium</taxon>
    </lineage>
</organism>
<evidence type="ECO:0000313" key="2">
    <source>
        <dbReference type="Proteomes" id="UP000245926"/>
    </source>
</evidence>
<proteinExistence type="predicted"/>
<sequence length="74" mass="8482">MTPYCAYNVFSRKRQPALRCAVRQDRPVPSFVQGETWEFGGTVWSEEPPTGFQPETAHQAMQLTGYYLFHALQA</sequence>
<accession>A0A2U8WF04</accession>
<dbReference type="KEGG" id="mets:DK389_25745"/>
<reference evidence="2" key="1">
    <citation type="submission" date="2018-05" db="EMBL/GenBank/DDBJ databases">
        <title>Complete Genome Sequence of Methylobacterium sp. 17SD2-17.</title>
        <authorList>
            <person name="Srinivasan S."/>
        </authorList>
    </citation>
    <scope>NUCLEOTIDE SEQUENCE [LARGE SCALE GENOMIC DNA]</scope>
    <source>
        <strain evidence="2">17SD2-17</strain>
    </source>
</reference>
<keyword evidence="2" id="KW-1185">Reference proteome</keyword>
<dbReference type="EMBL" id="CP029550">
    <property type="protein sequence ID" value="AWN44795.1"/>
    <property type="molecule type" value="Genomic_DNA"/>
</dbReference>